<evidence type="ECO:0000256" key="1">
    <source>
        <dbReference type="ARBA" id="ARBA00022598"/>
    </source>
</evidence>
<dbReference type="SUPFAM" id="SSF55931">
    <property type="entry name" value="Glutamine synthetase/guanido kinase"/>
    <property type="match status" value="1"/>
</dbReference>
<keyword evidence="7" id="KW-1185">Reference proteome</keyword>
<dbReference type="PANTHER" id="PTHR36510">
    <property type="entry name" value="GLUTAMATE--CYSTEINE LIGASE 2-RELATED"/>
    <property type="match status" value="1"/>
</dbReference>
<evidence type="ECO:0000313" key="7">
    <source>
        <dbReference type="Proteomes" id="UP000316612"/>
    </source>
</evidence>
<dbReference type="EC" id="6.3.2.2" evidence="5"/>
<dbReference type="EMBL" id="BJNY01000002">
    <property type="protein sequence ID" value="GED05024.1"/>
    <property type="molecule type" value="Genomic_DNA"/>
</dbReference>
<sequence>MERTFGLEEEYFFVDRESYLPTPIPASLRRELSAMHVLGTSVQTELLECQLEVVTDVFLRRGDALEALVERRQKIDAVCRKVGYLLLAVGTPVMLPTQITVTDSGRYDQIHHFVPGIVREHYINGLHIHLGIPDDLAGIRVMNGLRIWLPKLAAITANSPLWDGQLSGFESWRTVHYRRWSVIGIPPFFANVGDYRTHRHDLLASAALLDSGHIGWAVRLSEHHPTVEVRVADSQMTAGESVAFALLVRAIADTILENHQQVFVPHEELLNLSLWQAAKSGLAGPHFDSLTGRLLDAAEIVSSLLQFAGPKLDFYGDFDFVQTYLTFWQRQGNGAQRQRLSWDNGGAVCVVEESAKRFAFEG</sequence>
<keyword evidence="3 5" id="KW-0067">ATP-binding</keyword>
<dbReference type="AlphaFoldDB" id="A0A4Y4DMD7"/>
<reference evidence="6 7" key="1">
    <citation type="submission" date="2019-06" db="EMBL/GenBank/DDBJ databases">
        <title>Whole genome shotgun sequence of Glutamicibacter uratoxydans NBRC 15515.</title>
        <authorList>
            <person name="Hosoyama A."/>
            <person name="Uohara A."/>
            <person name="Ohji S."/>
            <person name="Ichikawa N."/>
        </authorList>
    </citation>
    <scope>NUCLEOTIDE SEQUENCE [LARGE SCALE GENOMIC DNA]</scope>
    <source>
        <strain evidence="6 7">NBRC 15515</strain>
    </source>
</reference>
<keyword evidence="2 5" id="KW-0547">Nucleotide-binding</keyword>
<organism evidence="6 7">
    <name type="scientific">Glutamicibacter uratoxydans</name>
    <name type="common">Arthrobacter uratoxydans</name>
    <dbReference type="NCBI Taxonomy" id="43667"/>
    <lineage>
        <taxon>Bacteria</taxon>
        <taxon>Bacillati</taxon>
        <taxon>Actinomycetota</taxon>
        <taxon>Actinomycetes</taxon>
        <taxon>Micrococcales</taxon>
        <taxon>Micrococcaceae</taxon>
        <taxon>Glutamicibacter</taxon>
    </lineage>
</organism>
<dbReference type="GO" id="GO:0042398">
    <property type="term" value="P:modified amino acid biosynthetic process"/>
    <property type="evidence" value="ECO:0007669"/>
    <property type="project" value="InterPro"/>
</dbReference>
<evidence type="ECO:0000256" key="2">
    <source>
        <dbReference type="ARBA" id="ARBA00022741"/>
    </source>
</evidence>
<comment type="caution">
    <text evidence="6">The sequence shown here is derived from an EMBL/GenBank/DDBJ whole genome shotgun (WGS) entry which is preliminary data.</text>
</comment>
<comment type="similarity">
    <text evidence="5">Belongs to the glutamate--cysteine ligase type 2 family. YbdK subfamily.</text>
</comment>
<proteinExistence type="inferred from homology"/>
<dbReference type="InterPro" id="IPR014746">
    <property type="entry name" value="Gln_synth/guanido_kin_cat_dom"/>
</dbReference>
<evidence type="ECO:0000256" key="4">
    <source>
        <dbReference type="ARBA" id="ARBA00048819"/>
    </source>
</evidence>
<dbReference type="GO" id="GO:0004357">
    <property type="term" value="F:glutamate-cysteine ligase activity"/>
    <property type="evidence" value="ECO:0007669"/>
    <property type="project" value="UniProtKB-EC"/>
</dbReference>
<keyword evidence="1 5" id="KW-0436">Ligase</keyword>
<dbReference type="Pfam" id="PF04107">
    <property type="entry name" value="GCS2"/>
    <property type="match status" value="1"/>
</dbReference>
<dbReference type="RefSeq" id="WP_141361690.1">
    <property type="nucleotide sequence ID" value="NZ_BAAAJL010000003.1"/>
</dbReference>
<gene>
    <name evidence="6" type="ORF">AUR04nite_05560</name>
</gene>
<dbReference type="Gene3D" id="3.30.590.20">
    <property type="match status" value="1"/>
</dbReference>
<dbReference type="InterPro" id="IPR011793">
    <property type="entry name" value="YbdK"/>
</dbReference>
<evidence type="ECO:0000256" key="3">
    <source>
        <dbReference type="ARBA" id="ARBA00022840"/>
    </source>
</evidence>
<evidence type="ECO:0000313" key="6">
    <source>
        <dbReference type="EMBL" id="GED05024.1"/>
    </source>
</evidence>
<accession>A0A4Y4DMD7</accession>
<comment type="function">
    <text evidence="5">ATP-dependent carboxylate-amine ligase which exhibits weak glutamate--cysteine ligase activity.</text>
</comment>
<dbReference type="GO" id="GO:0005524">
    <property type="term" value="F:ATP binding"/>
    <property type="evidence" value="ECO:0007669"/>
    <property type="project" value="UniProtKB-KW"/>
</dbReference>
<comment type="catalytic activity">
    <reaction evidence="4 5">
        <text>L-cysteine + L-glutamate + ATP = gamma-L-glutamyl-L-cysteine + ADP + phosphate + H(+)</text>
        <dbReference type="Rhea" id="RHEA:13285"/>
        <dbReference type="ChEBI" id="CHEBI:15378"/>
        <dbReference type="ChEBI" id="CHEBI:29985"/>
        <dbReference type="ChEBI" id="CHEBI:30616"/>
        <dbReference type="ChEBI" id="CHEBI:35235"/>
        <dbReference type="ChEBI" id="CHEBI:43474"/>
        <dbReference type="ChEBI" id="CHEBI:58173"/>
        <dbReference type="ChEBI" id="CHEBI:456216"/>
        <dbReference type="EC" id="6.3.2.2"/>
    </reaction>
</comment>
<dbReference type="PANTHER" id="PTHR36510:SF1">
    <property type="entry name" value="GLUTAMATE--CYSTEINE LIGASE 2-RELATED"/>
    <property type="match status" value="1"/>
</dbReference>
<dbReference type="Proteomes" id="UP000316612">
    <property type="component" value="Unassembled WGS sequence"/>
</dbReference>
<dbReference type="NCBIfam" id="TIGR02050">
    <property type="entry name" value="gshA_cyan_rel"/>
    <property type="match status" value="1"/>
</dbReference>
<protein>
    <recommendedName>
        <fullName evidence="5">Putative glutamate--cysteine ligase 2</fullName>
        <ecNumber evidence="5">6.3.2.2</ecNumber>
    </recommendedName>
    <alternativeName>
        <fullName evidence="5">Gamma-glutamylcysteine synthetase 2</fullName>
        <shortName evidence="5">GCS 2</shortName>
        <shortName evidence="5">Gamma-GCS 2</shortName>
    </alternativeName>
</protein>
<name>A0A4Y4DMD7_GLUUR</name>
<evidence type="ECO:0000256" key="5">
    <source>
        <dbReference type="HAMAP-Rule" id="MF_01609"/>
    </source>
</evidence>
<dbReference type="InterPro" id="IPR050141">
    <property type="entry name" value="GCL_type2/YbdK_subfam"/>
</dbReference>
<dbReference type="OrthoDB" id="9769628at2"/>
<dbReference type="InterPro" id="IPR006336">
    <property type="entry name" value="GCS2"/>
</dbReference>
<dbReference type="HAMAP" id="MF_01609">
    <property type="entry name" value="Glu_cys_ligase_2"/>
    <property type="match status" value="1"/>
</dbReference>